<sequence>MAASRDPFVDDIVAMTRQAARDGLPLTTVFADLRLVLDLAPSDDIPAPLLRACASSWARTQQELSAGPRSGLGGVRTCSRGDLESLLWGAPGSPADELPSSLVVVELRSSRLAASTALLGPEDLLHATAQLLSALLDCSSERVMLVREDGEPERPWWVAGLVTGDDERVDRAVTRVTALASVNEDLVVSVHRLSGHPDGVLSSLRCFLDARD</sequence>
<dbReference type="EMBL" id="BAABKN010000009">
    <property type="protein sequence ID" value="GAA4730677.1"/>
    <property type="molecule type" value="Genomic_DNA"/>
</dbReference>
<name>A0ABP8YN38_9ACTN</name>
<evidence type="ECO:0000313" key="2">
    <source>
        <dbReference type="Proteomes" id="UP001499882"/>
    </source>
</evidence>
<organism evidence="1 2">
    <name type="scientific">Nocardioides endophyticus</name>
    <dbReference type="NCBI Taxonomy" id="1353775"/>
    <lineage>
        <taxon>Bacteria</taxon>
        <taxon>Bacillati</taxon>
        <taxon>Actinomycetota</taxon>
        <taxon>Actinomycetes</taxon>
        <taxon>Propionibacteriales</taxon>
        <taxon>Nocardioidaceae</taxon>
        <taxon>Nocardioides</taxon>
    </lineage>
</organism>
<comment type="caution">
    <text evidence="1">The sequence shown here is derived from an EMBL/GenBank/DDBJ whole genome shotgun (WGS) entry which is preliminary data.</text>
</comment>
<gene>
    <name evidence="1" type="ORF">GCM10023350_12410</name>
</gene>
<reference evidence="2" key="1">
    <citation type="journal article" date="2019" name="Int. J. Syst. Evol. Microbiol.">
        <title>The Global Catalogue of Microorganisms (GCM) 10K type strain sequencing project: providing services to taxonomists for standard genome sequencing and annotation.</title>
        <authorList>
            <consortium name="The Broad Institute Genomics Platform"/>
            <consortium name="The Broad Institute Genome Sequencing Center for Infectious Disease"/>
            <person name="Wu L."/>
            <person name="Ma J."/>
        </authorList>
    </citation>
    <scope>NUCLEOTIDE SEQUENCE [LARGE SCALE GENOMIC DNA]</scope>
    <source>
        <strain evidence="2">JCM 18532</strain>
    </source>
</reference>
<evidence type="ECO:0000313" key="1">
    <source>
        <dbReference type="EMBL" id="GAA4730677.1"/>
    </source>
</evidence>
<keyword evidence="2" id="KW-1185">Reference proteome</keyword>
<dbReference type="Proteomes" id="UP001499882">
    <property type="component" value="Unassembled WGS sequence"/>
</dbReference>
<accession>A0ABP8YN38</accession>
<proteinExistence type="predicted"/>
<protein>
    <recommendedName>
        <fullName evidence="3">CdaR GGDEF-like domain-containing protein</fullName>
    </recommendedName>
</protein>
<evidence type="ECO:0008006" key="3">
    <source>
        <dbReference type="Google" id="ProtNLM"/>
    </source>
</evidence>
<dbReference type="RefSeq" id="WP_345525826.1">
    <property type="nucleotide sequence ID" value="NZ_BAABKN010000009.1"/>
</dbReference>